<protein>
    <submittedName>
        <fullName evidence="3">Uncharacterized protein</fullName>
    </submittedName>
</protein>
<name>A0A9P8P922_9ASCO</name>
<feature type="compositionally biased region" description="Basic and acidic residues" evidence="1">
    <location>
        <begin position="234"/>
        <end position="243"/>
    </location>
</feature>
<feature type="region of interest" description="Disordered" evidence="1">
    <location>
        <begin position="409"/>
        <end position="455"/>
    </location>
</feature>
<feature type="region of interest" description="Disordered" evidence="1">
    <location>
        <begin position="169"/>
        <end position="189"/>
    </location>
</feature>
<reference evidence="3" key="2">
    <citation type="submission" date="2021-01" db="EMBL/GenBank/DDBJ databases">
        <authorList>
            <person name="Schikora-Tamarit M.A."/>
        </authorList>
    </citation>
    <scope>NUCLEOTIDE SEQUENCE</scope>
    <source>
        <strain evidence="3">CBS6341</strain>
    </source>
</reference>
<feature type="signal peptide" evidence="2">
    <location>
        <begin position="1"/>
        <end position="18"/>
    </location>
</feature>
<evidence type="ECO:0000313" key="3">
    <source>
        <dbReference type="EMBL" id="KAH3667537.1"/>
    </source>
</evidence>
<feature type="region of interest" description="Disordered" evidence="1">
    <location>
        <begin position="218"/>
        <end position="247"/>
    </location>
</feature>
<sequence length="736" mass="82811">MLLNQILLSLLLQYLISAEDSNGKDAESAEINNNVISNSLDDLKLDNSFFDIKQTVLVDTQDQSDIIDLLESIGTDYNHSLSKLDLGIYPENQEEPESLKEVSKNRDQISRSHITNLPTVDHTASEDFSSGSNLQLSQPVLDADGTIEFDAENVSDILDTEFSEKTGSLQNNINDEANGERSITSHNPDADFSLQIPEEPEKEDGHIENADYHHDIQETEGNKQIIFPDNDGINEGKREKDEPSIPVSDDNLNAPFHTLPMPHNVQQFPYGKTIYPIEEKKKDEFFQEKHFQEMIKDLVHNYIKENGESLRALLHGKPNNDVDSQKESFVKPNVTEKGTPEANNFAISENSSSDAEYQANKNGIINDIPNDILFTGIDHLKLQKLKKVLAAIVKYEDSIQNTIRNNSKEVDSIRENSVSSSPKVPVFEQQRNDEDNSTTSVQSQTHKQSDLNKPISEIVEDFDRDYNENEKDLKEDFKVEVEKHNKFNDDSNGDILSTENVREISKILDKLDKIGVQELVDYLAGPKDDSNETNSHNREKKIINDSPDILLGPDSDVIQVQKENSVGSFEESNTPVSSVENNNGSITWGNDQIENSVTTQFFNPEDISVVNQKIDESESLEINGSSNTTRIETSSSTEKERKRVELKPAKQSSSGVNSSTITNKTPLKNKNDAKEDVYKINPHQFPESKKPHTREPIKFSHFFDFAKSGATGQREMFSKNAIMGAAVLFFTLIFLL</sequence>
<feature type="region of interest" description="Disordered" evidence="1">
    <location>
        <begin position="618"/>
        <end position="670"/>
    </location>
</feature>
<dbReference type="Proteomes" id="UP000769528">
    <property type="component" value="Unassembled WGS sequence"/>
</dbReference>
<feature type="compositionally biased region" description="Basic and acidic residues" evidence="1">
    <location>
        <begin position="527"/>
        <end position="543"/>
    </location>
</feature>
<feature type="compositionally biased region" description="Basic and acidic residues" evidence="1">
    <location>
        <begin position="637"/>
        <end position="648"/>
    </location>
</feature>
<evidence type="ECO:0000256" key="1">
    <source>
        <dbReference type="SAM" id="MobiDB-lite"/>
    </source>
</evidence>
<feature type="compositionally biased region" description="Polar residues" evidence="1">
    <location>
        <begin position="620"/>
        <end position="636"/>
    </location>
</feature>
<feature type="chain" id="PRO_5040284316" evidence="2">
    <location>
        <begin position="19"/>
        <end position="736"/>
    </location>
</feature>
<organism evidence="3 4">
    <name type="scientific">Wickerhamomyces mucosus</name>
    <dbReference type="NCBI Taxonomy" id="1378264"/>
    <lineage>
        <taxon>Eukaryota</taxon>
        <taxon>Fungi</taxon>
        <taxon>Dikarya</taxon>
        <taxon>Ascomycota</taxon>
        <taxon>Saccharomycotina</taxon>
        <taxon>Saccharomycetes</taxon>
        <taxon>Phaffomycetales</taxon>
        <taxon>Wickerhamomycetaceae</taxon>
        <taxon>Wickerhamomyces</taxon>
    </lineage>
</organism>
<dbReference type="AlphaFoldDB" id="A0A9P8P922"/>
<dbReference type="EMBL" id="JAEUBF010001385">
    <property type="protein sequence ID" value="KAH3667537.1"/>
    <property type="molecule type" value="Genomic_DNA"/>
</dbReference>
<feature type="region of interest" description="Disordered" evidence="1">
    <location>
        <begin position="527"/>
        <end position="547"/>
    </location>
</feature>
<proteinExistence type="predicted"/>
<evidence type="ECO:0000256" key="2">
    <source>
        <dbReference type="SAM" id="SignalP"/>
    </source>
</evidence>
<keyword evidence="2" id="KW-0732">Signal</keyword>
<feature type="compositionally biased region" description="Polar residues" evidence="1">
    <location>
        <begin position="650"/>
        <end position="668"/>
    </location>
</feature>
<reference evidence="3" key="1">
    <citation type="journal article" date="2021" name="Open Biol.">
        <title>Shared evolutionary footprints suggest mitochondrial oxidative damage underlies multiple complex I losses in fungi.</title>
        <authorList>
            <person name="Schikora-Tamarit M.A."/>
            <person name="Marcet-Houben M."/>
            <person name="Nosek J."/>
            <person name="Gabaldon T."/>
        </authorList>
    </citation>
    <scope>NUCLEOTIDE SEQUENCE</scope>
    <source>
        <strain evidence="3">CBS6341</strain>
    </source>
</reference>
<feature type="compositionally biased region" description="Polar residues" evidence="1">
    <location>
        <begin position="169"/>
        <end position="187"/>
    </location>
</feature>
<gene>
    <name evidence="3" type="ORF">WICMUC_005324</name>
</gene>
<feature type="compositionally biased region" description="Polar residues" evidence="1">
    <location>
        <begin position="437"/>
        <end position="446"/>
    </location>
</feature>
<keyword evidence="4" id="KW-1185">Reference proteome</keyword>
<accession>A0A9P8P922</accession>
<evidence type="ECO:0000313" key="4">
    <source>
        <dbReference type="Proteomes" id="UP000769528"/>
    </source>
</evidence>
<comment type="caution">
    <text evidence="3">The sequence shown here is derived from an EMBL/GenBank/DDBJ whole genome shotgun (WGS) entry which is preliminary data.</text>
</comment>